<dbReference type="VEuPathDB" id="CryptoDB:cubi_03587"/>
<feature type="compositionally biased region" description="Basic residues" evidence="1">
    <location>
        <begin position="200"/>
        <end position="215"/>
    </location>
</feature>
<evidence type="ECO:0000256" key="1">
    <source>
        <dbReference type="SAM" id="MobiDB-lite"/>
    </source>
</evidence>
<feature type="chain" id="PRO_5009630301" evidence="2">
    <location>
        <begin position="27"/>
        <end position="360"/>
    </location>
</feature>
<protein>
    <submittedName>
        <fullName evidence="3">Uncharacterized protein</fullName>
    </submittedName>
</protein>
<evidence type="ECO:0000256" key="2">
    <source>
        <dbReference type="SAM" id="SignalP"/>
    </source>
</evidence>
<dbReference type="RefSeq" id="XP_028875044.1">
    <property type="nucleotide sequence ID" value="XM_029020600.1"/>
</dbReference>
<dbReference type="EMBL" id="LRBP01000014">
    <property type="protein sequence ID" value="OII73789.1"/>
    <property type="molecule type" value="Genomic_DNA"/>
</dbReference>
<feature type="signal peptide" evidence="2">
    <location>
        <begin position="1"/>
        <end position="26"/>
    </location>
</feature>
<dbReference type="OrthoDB" id="343050at2759"/>
<evidence type="ECO:0000313" key="3">
    <source>
        <dbReference type="EMBL" id="OII73789.1"/>
    </source>
</evidence>
<dbReference type="AlphaFoldDB" id="A0A1J4MLN8"/>
<organism evidence="3 4">
    <name type="scientific">Cryptosporidium ubiquitum</name>
    <dbReference type="NCBI Taxonomy" id="857276"/>
    <lineage>
        <taxon>Eukaryota</taxon>
        <taxon>Sar</taxon>
        <taxon>Alveolata</taxon>
        <taxon>Apicomplexa</taxon>
        <taxon>Conoidasida</taxon>
        <taxon>Coccidia</taxon>
        <taxon>Eucoccidiorida</taxon>
        <taxon>Eimeriorina</taxon>
        <taxon>Cryptosporidiidae</taxon>
        <taxon>Cryptosporidium</taxon>
    </lineage>
</organism>
<comment type="caution">
    <text evidence="3">The sequence shown here is derived from an EMBL/GenBank/DDBJ whole genome shotgun (WGS) entry which is preliminary data.</text>
</comment>
<feature type="region of interest" description="Disordered" evidence="1">
    <location>
        <begin position="199"/>
        <end position="226"/>
    </location>
</feature>
<evidence type="ECO:0000313" key="4">
    <source>
        <dbReference type="Proteomes" id="UP000186176"/>
    </source>
</evidence>
<accession>A0A1J4MLN8</accession>
<name>A0A1J4MLN8_9CRYT</name>
<keyword evidence="2" id="KW-0732">Signal</keyword>
<dbReference type="GeneID" id="39980379"/>
<sequence length="360" mass="41665">MIVRIQLNLLLASILAFSIFFNFVNSSSTANAQIKHVESIKDSIFEDILTQMNLTNEKILKDEQSDLYYIYFNETSANEHDKCHNQINTLKFVNKTHTCYILGDKNSKLFDEISIIMNQDNNSTEKIYLEDLYNIKNISEITDKLEFENNTSNSSELQNQPKFRSLARFQELNYNEINYRRNNLKRRYFDDGIDESKLSKKERKKRKKRQKMLKKREKELKEKRKKYKSPLDKLRSTVKWMACIEISLAVCGCCLTLVQAFVLPFISPIPFGSRIQPINGQQIRGFEDYGFYNGFQQNNGIYNGLPLNNANMNINHVGCNNNYNSNSKLGSLRDTLGVNGNILGGSLLGRIQQLQRNGNA</sequence>
<proteinExistence type="predicted"/>
<reference evidence="3 4" key="1">
    <citation type="submission" date="2016-10" db="EMBL/GenBank/DDBJ databases">
        <title>Reductive evolution of mitochondrial metabolism and differential evolution of invasion-related proteins in Cryptosporidium.</title>
        <authorList>
            <person name="Liu S."/>
            <person name="Roellig D.M."/>
            <person name="Guo Y."/>
            <person name="Li N."/>
            <person name="Frace M.A."/>
            <person name="Tang K."/>
            <person name="Zhang L."/>
            <person name="Feng Y."/>
            <person name="Xiao L."/>
        </authorList>
    </citation>
    <scope>NUCLEOTIDE SEQUENCE [LARGE SCALE GENOMIC DNA]</scope>
    <source>
        <strain evidence="3">39726</strain>
    </source>
</reference>
<keyword evidence="4" id="KW-1185">Reference proteome</keyword>
<gene>
    <name evidence="3" type="ORF">cubi_03587</name>
</gene>
<dbReference type="Proteomes" id="UP000186176">
    <property type="component" value="Unassembled WGS sequence"/>
</dbReference>